<organism evidence="2">
    <name type="scientific">Heligmosomoides polygyrus</name>
    <name type="common">Parasitic roundworm</name>
    <dbReference type="NCBI Taxonomy" id="6339"/>
    <lineage>
        <taxon>Eukaryota</taxon>
        <taxon>Metazoa</taxon>
        <taxon>Ecdysozoa</taxon>
        <taxon>Nematoda</taxon>
        <taxon>Chromadorea</taxon>
        <taxon>Rhabditida</taxon>
        <taxon>Rhabditina</taxon>
        <taxon>Rhabditomorpha</taxon>
        <taxon>Strongyloidea</taxon>
        <taxon>Heligmosomidae</taxon>
        <taxon>Heligmosomoides</taxon>
    </lineage>
</organism>
<evidence type="ECO:0000313" key="2">
    <source>
        <dbReference type="EMBL" id="VDO69557.1"/>
    </source>
</evidence>
<dbReference type="AlphaFoldDB" id="A0A3P7Y9Z1"/>
<evidence type="ECO:0000256" key="1">
    <source>
        <dbReference type="SAM" id="MobiDB-lite"/>
    </source>
</evidence>
<keyword evidence="3" id="KW-1185">Reference proteome</keyword>
<accession>A0A3P7Y9Z1</accession>
<proteinExistence type="predicted"/>
<reference evidence="4" key="2">
    <citation type="submission" date="2019-09" db="UniProtKB">
        <authorList>
            <consortium name="WormBaseParasite"/>
        </authorList>
    </citation>
    <scope>IDENTIFICATION</scope>
</reference>
<dbReference type="WBParaSite" id="HPBE_0000675801-mRNA-1">
    <property type="protein sequence ID" value="HPBE_0000675801-mRNA-1"/>
    <property type="gene ID" value="HPBE_0000675801"/>
</dbReference>
<gene>
    <name evidence="2" type="ORF">HPBE_LOCUS6759</name>
</gene>
<dbReference type="EMBL" id="UZAH01025735">
    <property type="protein sequence ID" value="VDO69557.1"/>
    <property type="molecule type" value="Genomic_DNA"/>
</dbReference>
<feature type="region of interest" description="Disordered" evidence="1">
    <location>
        <begin position="1"/>
        <end position="29"/>
    </location>
</feature>
<reference evidence="2 3" key="1">
    <citation type="submission" date="2018-11" db="EMBL/GenBank/DDBJ databases">
        <authorList>
            <consortium name="Pathogen Informatics"/>
        </authorList>
    </citation>
    <scope>NUCLEOTIDE SEQUENCE [LARGE SCALE GENOMIC DNA]</scope>
</reference>
<name>A0A3P7Y9Z1_HELPZ</name>
<evidence type="ECO:0000313" key="3">
    <source>
        <dbReference type="Proteomes" id="UP000050761"/>
    </source>
</evidence>
<sequence>MSPALLLPQPPAQKRVGGEGNADPNQSPLAKRLREWTTIRWETSEDHDPYKTIDRAETTREIVTDVTSGFARIWLLSDYHNHVRTRDIRDLILRLKSCPGPCG</sequence>
<protein>
    <submittedName>
        <fullName evidence="4">Peptidase M12A domain-containing protein</fullName>
    </submittedName>
</protein>
<dbReference type="Proteomes" id="UP000050761">
    <property type="component" value="Unassembled WGS sequence"/>
</dbReference>
<evidence type="ECO:0000313" key="4">
    <source>
        <dbReference type="WBParaSite" id="HPBE_0000675801-mRNA-1"/>
    </source>
</evidence>